<sequence>MKFEIDKQQSEIESNVETQLFQLIKNAQSFYFISGAGSGKTHALITGVSKFINDNYSRLIVNSQKILCITYTNNAADEIKHRLGDNDLVLTSTIHSYIWDVVKYHMDLLLDEHVYFLAEKINNINNEIYEEETSDKTLLKIRSLKEPQLTAIIDCILEDKNIFYESLSSASNFWKYLESITDIETFKHLKGNYKDLSNVFKKLVRSLEFKKCICNIERKDPQYTTVRYFNTKNIEVLYKNIIGHNTLLTYASRLLQKYTLLSKCIIDSHPLIFIDEYQDTDEGIINLFLGIHDIAKKENKKICLGFFGDPMQTIYKDNVHTESKNLLKLVKNINRRSHQNIISCVNNIRGSHQDIRQKPIKIYNEQCYPSLIIEKEHNYTNDYLSSIIKKYENEWGVNENSKLACLVLKNEMLSQLLGFDPLYTIMLDIYQAEYAKGFEIIGSEFLFREIRYAGSLPFILHELLMPLYLLQRKSDFSISDFFNGKPIQNYKLSDILNTIKLIQSLKFKCLGDFIHEISTIYKNQSVEVQNLINYNFQTIIEGLDGAKAKIIEICRFKDTTKLTILLDRLFELDMEQFYLWLDFIYQRYSETLISYLTCHASKGLEFDNVIVFLSDSFNRKDGYFSNLLNSDMNSSLEPQLESARRLLYVSSSRAVKNLKIFLFTNKEIDKSKIEYLFT</sequence>
<protein>
    <recommendedName>
        <fullName evidence="7">DNA 3'-5' helicase</fullName>
        <ecNumber evidence="7">5.6.2.4</ecNumber>
    </recommendedName>
    <alternativeName>
        <fullName evidence="8">DNA 3'-5' helicase II</fullName>
    </alternativeName>
</protein>
<evidence type="ECO:0000256" key="9">
    <source>
        <dbReference type="ARBA" id="ARBA00048988"/>
    </source>
</evidence>
<dbReference type="InterPro" id="IPR027417">
    <property type="entry name" value="P-loop_NTPase"/>
</dbReference>
<evidence type="ECO:0000259" key="11">
    <source>
        <dbReference type="PROSITE" id="PS51198"/>
    </source>
</evidence>
<keyword evidence="1 10" id="KW-0547">Nucleotide-binding</keyword>
<dbReference type="Gene3D" id="3.40.50.300">
    <property type="entry name" value="P-loop containing nucleotide triphosphate hydrolases"/>
    <property type="match status" value="2"/>
</dbReference>
<dbReference type="EC" id="5.6.2.4" evidence="7"/>
<dbReference type="GO" id="GO:0005524">
    <property type="term" value="F:ATP binding"/>
    <property type="evidence" value="ECO:0007669"/>
    <property type="project" value="UniProtKB-UniRule"/>
</dbReference>
<dbReference type="Proteomes" id="UP000512043">
    <property type="component" value="Chromosome"/>
</dbReference>
<dbReference type="RefSeq" id="WP_181625444.1">
    <property type="nucleotide sequence ID" value="NZ_CP056597.1"/>
</dbReference>
<dbReference type="InterPro" id="IPR000212">
    <property type="entry name" value="DNA_helicase_UvrD/REP"/>
</dbReference>
<accession>A0ABD7B0B9</accession>
<feature type="domain" description="UvrD-like helicase ATP-binding" evidence="11">
    <location>
        <begin position="13"/>
        <end position="351"/>
    </location>
</feature>
<evidence type="ECO:0000256" key="7">
    <source>
        <dbReference type="ARBA" id="ARBA00034808"/>
    </source>
</evidence>
<keyword evidence="4 10" id="KW-0067">ATP-binding</keyword>
<evidence type="ECO:0000256" key="6">
    <source>
        <dbReference type="ARBA" id="ARBA00034617"/>
    </source>
</evidence>
<comment type="catalytic activity">
    <reaction evidence="9">
        <text>ATP + H2O = ADP + phosphate + H(+)</text>
        <dbReference type="Rhea" id="RHEA:13065"/>
        <dbReference type="ChEBI" id="CHEBI:15377"/>
        <dbReference type="ChEBI" id="CHEBI:15378"/>
        <dbReference type="ChEBI" id="CHEBI:30616"/>
        <dbReference type="ChEBI" id="CHEBI:43474"/>
        <dbReference type="ChEBI" id="CHEBI:456216"/>
        <dbReference type="EC" id="5.6.2.4"/>
    </reaction>
</comment>
<dbReference type="PANTHER" id="PTHR11070">
    <property type="entry name" value="UVRD / RECB / PCRA DNA HELICASE FAMILY MEMBER"/>
    <property type="match status" value="1"/>
</dbReference>
<keyword evidence="5" id="KW-0413">Isomerase</keyword>
<evidence type="ECO:0000313" key="13">
    <source>
        <dbReference type="Proteomes" id="UP000512043"/>
    </source>
</evidence>
<comment type="catalytic activity">
    <reaction evidence="6">
        <text>Couples ATP hydrolysis with the unwinding of duplex DNA by translocating in the 3'-5' direction.</text>
        <dbReference type="EC" id="5.6.2.4"/>
    </reaction>
</comment>
<dbReference type="PROSITE" id="PS51198">
    <property type="entry name" value="UVRD_HELICASE_ATP_BIND"/>
    <property type="match status" value="1"/>
</dbReference>
<dbReference type="PANTHER" id="PTHR11070:SF2">
    <property type="entry name" value="ATP-DEPENDENT DNA HELICASE SRS2"/>
    <property type="match status" value="1"/>
</dbReference>
<dbReference type="InterPro" id="IPR014016">
    <property type="entry name" value="UvrD-like_ATP-bd"/>
</dbReference>
<organism evidence="12 13">
    <name type="scientific">Citrobacter freundii</name>
    <dbReference type="NCBI Taxonomy" id="546"/>
    <lineage>
        <taxon>Bacteria</taxon>
        <taxon>Pseudomonadati</taxon>
        <taxon>Pseudomonadota</taxon>
        <taxon>Gammaproteobacteria</taxon>
        <taxon>Enterobacterales</taxon>
        <taxon>Enterobacteriaceae</taxon>
        <taxon>Citrobacter</taxon>
        <taxon>Citrobacter freundii complex</taxon>
    </lineage>
</organism>
<evidence type="ECO:0000256" key="2">
    <source>
        <dbReference type="ARBA" id="ARBA00022801"/>
    </source>
</evidence>
<feature type="binding site" evidence="10">
    <location>
        <begin position="34"/>
        <end position="41"/>
    </location>
    <ligand>
        <name>ATP</name>
        <dbReference type="ChEBI" id="CHEBI:30616"/>
    </ligand>
</feature>
<proteinExistence type="predicted"/>
<evidence type="ECO:0000256" key="8">
    <source>
        <dbReference type="ARBA" id="ARBA00034923"/>
    </source>
</evidence>
<evidence type="ECO:0000256" key="1">
    <source>
        <dbReference type="ARBA" id="ARBA00022741"/>
    </source>
</evidence>
<evidence type="ECO:0000313" key="12">
    <source>
        <dbReference type="EMBL" id="QLY37353.1"/>
    </source>
</evidence>
<name>A0ABD7B0B9_CITFR</name>
<dbReference type="SUPFAM" id="SSF52540">
    <property type="entry name" value="P-loop containing nucleoside triphosphate hydrolases"/>
    <property type="match status" value="1"/>
</dbReference>
<dbReference type="Pfam" id="PF00580">
    <property type="entry name" value="UvrD-helicase"/>
    <property type="match status" value="1"/>
</dbReference>
<keyword evidence="3 10" id="KW-0347">Helicase</keyword>
<dbReference type="GO" id="GO:0016787">
    <property type="term" value="F:hydrolase activity"/>
    <property type="evidence" value="ECO:0007669"/>
    <property type="project" value="UniProtKB-UniRule"/>
</dbReference>
<evidence type="ECO:0000256" key="4">
    <source>
        <dbReference type="ARBA" id="ARBA00022840"/>
    </source>
</evidence>
<reference evidence="13" key="1">
    <citation type="submission" date="2020-06" db="EMBL/GenBank/DDBJ databases">
        <title>REHAB project genomes.</title>
        <authorList>
            <person name="Shaw L.P."/>
        </authorList>
    </citation>
    <scope>NUCLEOTIDE SEQUENCE [LARGE SCALE GENOMIC DNA]</scope>
    <source>
        <strain evidence="13">RHBSTW-00334</strain>
    </source>
</reference>
<dbReference type="InterPro" id="IPR014017">
    <property type="entry name" value="DNA_helicase_UvrD-like_C"/>
</dbReference>
<evidence type="ECO:0000256" key="10">
    <source>
        <dbReference type="PROSITE-ProRule" id="PRU00560"/>
    </source>
</evidence>
<keyword evidence="2 10" id="KW-0378">Hydrolase</keyword>
<dbReference type="GO" id="GO:0043138">
    <property type="term" value="F:3'-5' DNA helicase activity"/>
    <property type="evidence" value="ECO:0007669"/>
    <property type="project" value="UniProtKB-EC"/>
</dbReference>
<evidence type="ECO:0000256" key="3">
    <source>
        <dbReference type="ARBA" id="ARBA00022806"/>
    </source>
</evidence>
<dbReference type="Pfam" id="PF13361">
    <property type="entry name" value="UvrD_C"/>
    <property type="match status" value="1"/>
</dbReference>
<dbReference type="EMBL" id="CP056597">
    <property type="protein sequence ID" value="QLY37353.1"/>
    <property type="molecule type" value="Genomic_DNA"/>
</dbReference>
<gene>
    <name evidence="12" type="ORF">HV164_12845</name>
</gene>
<dbReference type="AlphaFoldDB" id="A0ABD7B0B9"/>
<evidence type="ECO:0000256" key="5">
    <source>
        <dbReference type="ARBA" id="ARBA00023235"/>
    </source>
</evidence>